<feature type="domain" description="Ig-like" evidence="1">
    <location>
        <begin position="1"/>
        <end position="69"/>
    </location>
</feature>
<evidence type="ECO:0000313" key="3">
    <source>
        <dbReference type="Proteomes" id="UP000092444"/>
    </source>
</evidence>
<dbReference type="InterPro" id="IPR013106">
    <property type="entry name" value="Ig_V-set"/>
</dbReference>
<evidence type="ECO:0000313" key="2">
    <source>
        <dbReference type="EnsemblMetazoa" id="GMOY001399-PA"/>
    </source>
</evidence>
<keyword evidence="3" id="KW-1185">Reference proteome</keyword>
<organism evidence="2 3">
    <name type="scientific">Glossina morsitans morsitans</name>
    <name type="common">Savannah tsetse fly</name>
    <dbReference type="NCBI Taxonomy" id="37546"/>
    <lineage>
        <taxon>Eukaryota</taxon>
        <taxon>Metazoa</taxon>
        <taxon>Ecdysozoa</taxon>
        <taxon>Arthropoda</taxon>
        <taxon>Hexapoda</taxon>
        <taxon>Insecta</taxon>
        <taxon>Pterygota</taxon>
        <taxon>Neoptera</taxon>
        <taxon>Endopterygota</taxon>
        <taxon>Diptera</taxon>
        <taxon>Brachycera</taxon>
        <taxon>Muscomorpha</taxon>
        <taxon>Hippoboscoidea</taxon>
        <taxon>Glossinidae</taxon>
        <taxon>Glossina</taxon>
    </lineage>
</organism>
<dbReference type="EnsemblMetazoa" id="GMOY001399-RA">
    <property type="protein sequence ID" value="GMOY001399-PA"/>
    <property type="gene ID" value="GMOY001399"/>
</dbReference>
<dbReference type="InterPro" id="IPR013783">
    <property type="entry name" value="Ig-like_fold"/>
</dbReference>
<proteinExistence type="predicted"/>
<dbReference type="Proteomes" id="UP000092444">
    <property type="component" value="Unassembled WGS sequence"/>
</dbReference>
<dbReference type="PROSITE" id="PS50835">
    <property type="entry name" value="IG_LIKE"/>
    <property type="match status" value="1"/>
</dbReference>
<dbReference type="Gene3D" id="2.60.40.10">
    <property type="entry name" value="Immunoglobulins"/>
    <property type="match status" value="1"/>
</dbReference>
<dbReference type="PANTHER" id="PTHR23278:SF26">
    <property type="entry name" value="SIDESTEP III, ISOFORM O"/>
    <property type="match status" value="1"/>
</dbReference>
<name>A0A1B0FCT6_GLOMM</name>
<dbReference type="InterPro" id="IPR036179">
    <property type="entry name" value="Ig-like_dom_sf"/>
</dbReference>
<reference evidence="2" key="1">
    <citation type="submission" date="2020-05" db="UniProtKB">
        <authorList>
            <consortium name="EnsemblMetazoa"/>
        </authorList>
    </citation>
    <scope>IDENTIFICATION</scope>
    <source>
        <strain evidence="2">Yale</strain>
    </source>
</reference>
<sequence>MSFDVRGRPFEKALYWSDSNSFGPRAYFVTNKQPAKLTVDNIQLDDEGVYRCRVDFQNSPTRNHRINLTVIVPPHQILVYDASGRDVAGAVGPLFEGDNIVLTCEVRGGK</sequence>
<dbReference type="EMBL" id="CCAG010023688">
    <property type="status" value="NOT_ANNOTATED_CDS"/>
    <property type="molecule type" value="Genomic_DNA"/>
</dbReference>
<dbReference type="PANTHER" id="PTHR23278">
    <property type="entry name" value="SIDESTEP PROTEIN"/>
    <property type="match status" value="1"/>
</dbReference>
<dbReference type="SUPFAM" id="SSF48726">
    <property type="entry name" value="Immunoglobulin"/>
    <property type="match status" value="1"/>
</dbReference>
<dbReference type="PhylomeDB" id="A0A1B0FCT6"/>
<dbReference type="Pfam" id="PF07686">
    <property type="entry name" value="V-set"/>
    <property type="match status" value="1"/>
</dbReference>
<accession>A0A1B0FCT6</accession>
<dbReference type="STRING" id="37546.A0A1B0FCT6"/>
<dbReference type="VEuPathDB" id="VectorBase:GMOY001399"/>
<dbReference type="AlphaFoldDB" id="A0A1B0FCT6"/>
<evidence type="ECO:0000259" key="1">
    <source>
        <dbReference type="PROSITE" id="PS50835"/>
    </source>
</evidence>
<dbReference type="InterPro" id="IPR007110">
    <property type="entry name" value="Ig-like_dom"/>
</dbReference>
<protein>
    <recommendedName>
        <fullName evidence="1">Ig-like domain-containing protein</fullName>
    </recommendedName>
</protein>